<name>K0R1Q3_THAOC</name>
<feature type="compositionally biased region" description="Low complexity" evidence="1">
    <location>
        <begin position="1"/>
        <end position="14"/>
    </location>
</feature>
<dbReference type="AlphaFoldDB" id="K0R1Q3"/>
<feature type="compositionally biased region" description="Basic and acidic residues" evidence="1">
    <location>
        <begin position="171"/>
        <end position="212"/>
    </location>
</feature>
<organism evidence="2 3">
    <name type="scientific">Thalassiosira oceanica</name>
    <name type="common">Marine diatom</name>
    <dbReference type="NCBI Taxonomy" id="159749"/>
    <lineage>
        <taxon>Eukaryota</taxon>
        <taxon>Sar</taxon>
        <taxon>Stramenopiles</taxon>
        <taxon>Ochrophyta</taxon>
        <taxon>Bacillariophyta</taxon>
        <taxon>Coscinodiscophyceae</taxon>
        <taxon>Thalassiosirophycidae</taxon>
        <taxon>Thalassiosirales</taxon>
        <taxon>Thalassiosiraceae</taxon>
        <taxon>Thalassiosira</taxon>
    </lineage>
</organism>
<keyword evidence="3" id="KW-1185">Reference proteome</keyword>
<evidence type="ECO:0000256" key="1">
    <source>
        <dbReference type="SAM" id="MobiDB-lite"/>
    </source>
</evidence>
<feature type="compositionally biased region" description="Basic and acidic residues" evidence="1">
    <location>
        <begin position="124"/>
        <end position="142"/>
    </location>
</feature>
<dbReference type="Proteomes" id="UP000266841">
    <property type="component" value="Unassembled WGS sequence"/>
</dbReference>
<protein>
    <submittedName>
        <fullName evidence="2">Uncharacterized protein</fullName>
    </submittedName>
</protein>
<evidence type="ECO:0000313" key="3">
    <source>
        <dbReference type="Proteomes" id="UP000266841"/>
    </source>
</evidence>
<comment type="caution">
    <text evidence="2">The sequence shown here is derived from an EMBL/GenBank/DDBJ whole genome shotgun (WGS) entry which is preliminary data.</text>
</comment>
<feature type="compositionally biased region" description="Basic and acidic residues" evidence="1">
    <location>
        <begin position="53"/>
        <end position="77"/>
    </location>
</feature>
<gene>
    <name evidence="2" type="ORF">THAOC_34923</name>
</gene>
<dbReference type="EMBL" id="AGNL01047779">
    <property type="protein sequence ID" value="EJK46408.1"/>
    <property type="molecule type" value="Genomic_DNA"/>
</dbReference>
<proteinExistence type="predicted"/>
<evidence type="ECO:0000313" key="2">
    <source>
        <dbReference type="EMBL" id="EJK46408.1"/>
    </source>
</evidence>
<accession>K0R1Q3</accession>
<feature type="region of interest" description="Disordered" evidence="1">
    <location>
        <begin position="1"/>
        <end position="156"/>
    </location>
</feature>
<sequence>MQTGGSSANSQASSRRSRNPGAMSATEETKSTMTDTAAASNEVKANETAPPADESKVPTTDKKAAEAGPVDKPKDEATAEATEEATTEATTEKKWLTPHLFQDGPADEVAAADGKNSDPVVAAVEDKQEDAPVAEKDAETKATEAPVKPVKENKVGEENGKACCAGKRTCDAVSKENEGSPKSRAKVEQDKPAETEHAGNGKADMPAEEKVLSDATKPATAPVGAQ</sequence>
<reference evidence="2 3" key="1">
    <citation type="journal article" date="2012" name="Genome Biol.">
        <title>Genome and low-iron response of an oceanic diatom adapted to chronic iron limitation.</title>
        <authorList>
            <person name="Lommer M."/>
            <person name="Specht M."/>
            <person name="Roy A.S."/>
            <person name="Kraemer L."/>
            <person name="Andreson R."/>
            <person name="Gutowska M.A."/>
            <person name="Wolf J."/>
            <person name="Bergner S.V."/>
            <person name="Schilhabel M.B."/>
            <person name="Klostermeier U.C."/>
            <person name="Beiko R.G."/>
            <person name="Rosenstiel P."/>
            <person name="Hippler M."/>
            <person name="Laroche J."/>
        </authorList>
    </citation>
    <scope>NUCLEOTIDE SEQUENCE [LARGE SCALE GENOMIC DNA]</scope>
    <source>
        <strain evidence="2 3">CCMP1005</strain>
    </source>
</reference>
<feature type="region of interest" description="Disordered" evidence="1">
    <location>
        <begin position="171"/>
        <end position="226"/>
    </location>
</feature>